<gene>
    <name evidence="2" type="ORF">E2C01_051799</name>
</gene>
<dbReference type="EMBL" id="VSRR010015104">
    <property type="protein sequence ID" value="MPC57811.1"/>
    <property type="molecule type" value="Genomic_DNA"/>
</dbReference>
<evidence type="ECO:0000256" key="1">
    <source>
        <dbReference type="SAM" id="MobiDB-lite"/>
    </source>
</evidence>
<accession>A0A5B7GCS3</accession>
<feature type="compositionally biased region" description="Polar residues" evidence="1">
    <location>
        <begin position="78"/>
        <end position="87"/>
    </location>
</feature>
<proteinExistence type="predicted"/>
<feature type="region of interest" description="Disordered" evidence="1">
    <location>
        <begin position="67"/>
        <end position="94"/>
    </location>
</feature>
<sequence length="94" mass="9452">MLPSLSSLATLTLARVNCRTQEPDAPRGGGGGECEELPARVSGVGGGDEVCRLAGYERCIEGRVSGVAAPSPHPLPTKASSQPSTHTPAAAIDG</sequence>
<organism evidence="2 3">
    <name type="scientific">Portunus trituberculatus</name>
    <name type="common">Swimming crab</name>
    <name type="synonym">Neptunus trituberculatus</name>
    <dbReference type="NCBI Taxonomy" id="210409"/>
    <lineage>
        <taxon>Eukaryota</taxon>
        <taxon>Metazoa</taxon>
        <taxon>Ecdysozoa</taxon>
        <taxon>Arthropoda</taxon>
        <taxon>Crustacea</taxon>
        <taxon>Multicrustacea</taxon>
        <taxon>Malacostraca</taxon>
        <taxon>Eumalacostraca</taxon>
        <taxon>Eucarida</taxon>
        <taxon>Decapoda</taxon>
        <taxon>Pleocyemata</taxon>
        <taxon>Brachyura</taxon>
        <taxon>Eubrachyura</taxon>
        <taxon>Portunoidea</taxon>
        <taxon>Portunidae</taxon>
        <taxon>Portuninae</taxon>
        <taxon>Portunus</taxon>
    </lineage>
</organism>
<keyword evidence="3" id="KW-1185">Reference proteome</keyword>
<dbReference type="AlphaFoldDB" id="A0A5B7GCS3"/>
<evidence type="ECO:0000313" key="3">
    <source>
        <dbReference type="Proteomes" id="UP000324222"/>
    </source>
</evidence>
<evidence type="ECO:0000313" key="2">
    <source>
        <dbReference type="EMBL" id="MPC57811.1"/>
    </source>
</evidence>
<comment type="caution">
    <text evidence="2">The sequence shown here is derived from an EMBL/GenBank/DDBJ whole genome shotgun (WGS) entry which is preliminary data.</text>
</comment>
<name>A0A5B7GCS3_PORTR</name>
<protein>
    <submittedName>
        <fullName evidence="2">Uncharacterized protein</fullName>
    </submittedName>
</protein>
<dbReference type="Proteomes" id="UP000324222">
    <property type="component" value="Unassembled WGS sequence"/>
</dbReference>
<reference evidence="2 3" key="1">
    <citation type="submission" date="2019-05" db="EMBL/GenBank/DDBJ databases">
        <title>Another draft genome of Portunus trituberculatus and its Hox gene families provides insights of decapod evolution.</title>
        <authorList>
            <person name="Jeong J.-H."/>
            <person name="Song I."/>
            <person name="Kim S."/>
            <person name="Choi T."/>
            <person name="Kim D."/>
            <person name="Ryu S."/>
            <person name="Kim W."/>
        </authorList>
    </citation>
    <scope>NUCLEOTIDE SEQUENCE [LARGE SCALE GENOMIC DNA]</scope>
    <source>
        <tissue evidence="2">Muscle</tissue>
    </source>
</reference>